<evidence type="ECO:0000313" key="1">
    <source>
        <dbReference type="EMBL" id="KJA19638.1"/>
    </source>
</evidence>
<gene>
    <name evidence="1" type="ORF">HYPSUDRAFT_143419</name>
</gene>
<accession>A0A0D2M8L1</accession>
<sequence>MQIYKDSQALLAEQKYCRCIDELERLVVQQLFEMTKLGMSGVGYRLRDKIGRSLKTRSEAITTVLNNYNQAAASLNPPRPLLTWATVIQAASIADFDLLRESRSDICTKPWTEAPCREAMNLYFGIKRAHKEIERLNIEIKRLLTFMLDDHSEFYCAVGQTVMVDPYLAGELSREYERRNTLHTHIAARLYQTSKLQGFTGSLDFGKRIGRDSSINEGIPPPSWLRHLNPPSDANEAGSWESEGDAHCENSSNVYFLVTRSDT</sequence>
<keyword evidence="2" id="KW-1185">Reference proteome</keyword>
<dbReference type="STRING" id="945553.A0A0D2M8L1"/>
<proteinExistence type="predicted"/>
<dbReference type="OrthoDB" id="2676448at2759"/>
<reference evidence="2" key="1">
    <citation type="submission" date="2014-04" db="EMBL/GenBank/DDBJ databases">
        <title>Evolutionary Origins and Diversification of the Mycorrhizal Mutualists.</title>
        <authorList>
            <consortium name="DOE Joint Genome Institute"/>
            <consortium name="Mycorrhizal Genomics Consortium"/>
            <person name="Kohler A."/>
            <person name="Kuo A."/>
            <person name="Nagy L.G."/>
            <person name="Floudas D."/>
            <person name="Copeland A."/>
            <person name="Barry K.W."/>
            <person name="Cichocki N."/>
            <person name="Veneault-Fourrey C."/>
            <person name="LaButti K."/>
            <person name="Lindquist E.A."/>
            <person name="Lipzen A."/>
            <person name="Lundell T."/>
            <person name="Morin E."/>
            <person name="Murat C."/>
            <person name="Riley R."/>
            <person name="Ohm R."/>
            <person name="Sun H."/>
            <person name="Tunlid A."/>
            <person name="Henrissat B."/>
            <person name="Grigoriev I.V."/>
            <person name="Hibbett D.S."/>
            <person name="Martin F."/>
        </authorList>
    </citation>
    <scope>NUCLEOTIDE SEQUENCE [LARGE SCALE GENOMIC DNA]</scope>
    <source>
        <strain evidence="2">FD-334 SS-4</strain>
    </source>
</reference>
<name>A0A0D2M8L1_HYPSF</name>
<evidence type="ECO:0000313" key="2">
    <source>
        <dbReference type="Proteomes" id="UP000054270"/>
    </source>
</evidence>
<dbReference type="OMA" id="QCAISES"/>
<dbReference type="AlphaFoldDB" id="A0A0D2M8L1"/>
<dbReference type="Proteomes" id="UP000054270">
    <property type="component" value="Unassembled WGS sequence"/>
</dbReference>
<organism evidence="1 2">
    <name type="scientific">Hypholoma sublateritium (strain FD-334 SS-4)</name>
    <dbReference type="NCBI Taxonomy" id="945553"/>
    <lineage>
        <taxon>Eukaryota</taxon>
        <taxon>Fungi</taxon>
        <taxon>Dikarya</taxon>
        <taxon>Basidiomycota</taxon>
        <taxon>Agaricomycotina</taxon>
        <taxon>Agaricomycetes</taxon>
        <taxon>Agaricomycetidae</taxon>
        <taxon>Agaricales</taxon>
        <taxon>Agaricineae</taxon>
        <taxon>Strophariaceae</taxon>
        <taxon>Hypholoma</taxon>
    </lineage>
</organism>
<dbReference type="EMBL" id="KN817575">
    <property type="protein sequence ID" value="KJA19638.1"/>
    <property type="molecule type" value="Genomic_DNA"/>
</dbReference>
<protein>
    <submittedName>
        <fullName evidence="1">Uncharacterized protein</fullName>
    </submittedName>
</protein>